<dbReference type="InterPro" id="IPR052951">
    <property type="entry name" value="Tellurite_res_ion_channel"/>
</dbReference>
<keyword evidence="7" id="KW-1185">Reference proteome</keyword>
<evidence type="ECO:0000256" key="3">
    <source>
        <dbReference type="ARBA" id="ARBA00022989"/>
    </source>
</evidence>
<keyword evidence="2 5" id="KW-0812">Transmembrane</keyword>
<evidence type="ECO:0000256" key="5">
    <source>
        <dbReference type="SAM" id="Phobius"/>
    </source>
</evidence>
<dbReference type="InterPro" id="IPR038665">
    <property type="entry name" value="Voltage-dep_anion_channel_sf"/>
</dbReference>
<protein>
    <submittedName>
        <fullName evidence="6">TDT family transporter</fullName>
    </submittedName>
</protein>
<evidence type="ECO:0000313" key="7">
    <source>
        <dbReference type="Proteomes" id="UP001595692"/>
    </source>
</evidence>
<reference evidence="7" key="1">
    <citation type="journal article" date="2019" name="Int. J. Syst. Evol. Microbiol.">
        <title>The Global Catalogue of Microorganisms (GCM) 10K type strain sequencing project: providing services to taxonomists for standard genome sequencing and annotation.</title>
        <authorList>
            <consortium name="The Broad Institute Genomics Platform"/>
            <consortium name="The Broad Institute Genome Sequencing Center for Infectious Disease"/>
            <person name="Wu L."/>
            <person name="Ma J."/>
        </authorList>
    </citation>
    <scope>NUCLEOTIDE SEQUENCE [LARGE SCALE GENOMIC DNA]</scope>
    <source>
        <strain evidence="7">CCUG 54939</strain>
    </source>
</reference>
<dbReference type="InterPro" id="IPR004695">
    <property type="entry name" value="SLAC1/Mae1/Ssu1/TehA"/>
</dbReference>
<gene>
    <name evidence="6" type="ORF">ACFOSS_13360</name>
</gene>
<organism evidence="6 7">
    <name type="scientific">Pseudaeromonas sharmana</name>
    <dbReference type="NCBI Taxonomy" id="328412"/>
    <lineage>
        <taxon>Bacteria</taxon>
        <taxon>Pseudomonadati</taxon>
        <taxon>Pseudomonadota</taxon>
        <taxon>Gammaproteobacteria</taxon>
        <taxon>Aeromonadales</taxon>
        <taxon>Aeromonadaceae</taxon>
        <taxon>Pseudaeromonas</taxon>
    </lineage>
</organism>
<feature type="transmembrane region" description="Helical" evidence="5">
    <location>
        <begin position="284"/>
        <end position="305"/>
    </location>
</feature>
<feature type="transmembrane region" description="Helical" evidence="5">
    <location>
        <begin position="161"/>
        <end position="182"/>
    </location>
</feature>
<dbReference type="EMBL" id="JBHSAF010000014">
    <property type="protein sequence ID" value="MFC3914448.1"/>
    <property type="molecule type" value="Genomic_DNA"/>
</dbReference>
<evidence type="ECO:0000313" key="6">
    <source>
        <dbReference type="EMBL" id="MFC3914448.1"/>
    </source>
</evidence>
<evidence type="ECO:0000256" key="4">
    <source>
        <dbReference type="ARBA" id="ARBA00023136"/>
    </source>
</evidence>
<feature type="transmembrane region" description="Helical" evidence="5">
    <location>
        <begin position="218"/>
        <end position="239"/>
    </location>
</feature>
<keyword evidence="3 5" id="KW-1133">Transmembrane helix</keyword>
<accession>A0ABV8CQK5</accession>
<feature type="transmembrane region" description="Helical" evidence="5">
    <location>
        <begin position="194"/>
        <end position="212"/>
    </location>
</feature>
<evidence type="ECO:0000256" key="2">
    <source>
        <dbReference type="ARBA" id="ARBA00022692"/>
    </source>
</evidence>
<feature type="transmembrane region" description="Helical" evidence="5">
    <location>
        <begin position="133"/>
        <end position="155"/>
    </location>
</feature>
<comment type="subcellular location">
    <subcellularLocation>
        <location evidence="1">Membrane</location>
        <topology evidence="1">Multi-pass membrane protein</topology>
    </subcellularLocation>
</comment>
<dbReference type="RefSeq" id="WP_377153328.1">
    <property type="nucleotide sequence ID" value="NZ_JBHSAF010000014.1"/>
</dbReference>
<evidence type="ECO:0000256" key="1">
    <source>
        <dbReference type="ARBA" id="ARBA00004141"/>
    </source>
</evidence>
<dbReference type="PANTHER" id="PTHR37955:SF1">
    <property type="entry name" value="DEP DOMAIN-CONTAINING PROTEIN"/>
    <property type="match status" value="1"/>
</dbReference>
<sequence>MLTRVQRHLPNIPTPLAGLALAIASLGWCWDSAFQLGSLVKWSAAIIAGLILASLTLKFLRFPKLLWQDLGHPVAGSVVPTLAMGWMVVSHSVGQFHALAGTLLWLMAIVLHMAFLGSFVYHRAKDFQLHHMIPSWFVPPVGLIVADVAFPGGALRPLAEAILYFGLIVYALMLPAMMYRLIFSKDVPELAKPTIAILAAPASLSLAGYLTVAEQPSMLLVGLLAGIAVLMTLLIYVAFCHLLRLPFNPGYAAFTFPMVIGATALFKLAQQLQVWGMAAEDIHWIQWLAQLELGVATLVVGYVSLRYLMHYSPSRAQYTKLAQR</sequence>
<feature type="transmembrane region" description="Helical" evidence="5">
    <location>
        <begin position="42"/>
        <end position="60"/>
    </location>
</feature>
<dbReference type="Pfam" id="PF03595">
    <property type="entry name" value="SLAC1"/>
    <property type="match status" value="1"/>
</dbReference>
<feature type="transmembrane region" description="Helical" evidence="5">
    <location>
        <begin position="12"/>
        <end position="30"/>
    </location>
</feature>
<dbReference type="PANTHER" id="PTHR37955">
    <property type="entry name" value="TELLURITE RESISTANCE PROTEIN TEHA"/>
    <property type="match status" value="1"/>
</dbReference>
<feature type="transmembrane region" description="Helical" evidence="5">
    <location>
        <begin position="72"/>
        <end position="89"/>
    </location>
</feature>
<proteinExistence type="predicted"/>
<dbReference type="Proteomes" id="UP001595692">
    <property type="component" value="Unassembled WGS sequence"/>
</dbReference>
<name>A0ABV8CQK5_9GAMM</name>
<keyword evidence="4 5" id="KW-0472">Membrane</keyword>
<feature type="transmembrane region" description="Helical" evidence="5">
    <location>
        <begin position="95"/>
        <end position="121"/>
    </location>
</feature>
<dbReference type="CDD" id="cd09325">
    <property type="entry name" value="TDT_C4-dicarb_trans"/>
    <property type="match status" value="1"/>
</dbReference>
<dbReference type="Gene3D" id="1.50.10.150">
    <property type="entry name" value="Voltage-dependent anion channel"/>
    <property type="match status" value="1"/>
</dbReference>
<feature type="transmembrane region" description="Helical" evidence="5">
    <location>
        <begin position="251"/>
        <end position="272"/>
    </location>
</feature>
<comment type="caution">
    <text evidence="6">The sequence shown here is derived from an EMBL/GenBank/DDBJ whole genome shotgun (WGS) entry which is preliminary data.</text>
</comment>